<evidence type="ECO:0008006" key="9">
    <source>
        <dbReference type="Google" id="ProtNLM"/>
    </source>
</evidence>
<dbReference type="Proteomes" id="UP000182658">
    <property type="component" value="Unassembled WGS sequence"/>
</dbReference>
<dbReference type="InterPro" id="IPR007014">
    <property type="entry name" value="FUN14"/>
</dbReference>
<dbReference type="EMBL" id="KV875094">
    <property type="protein sequence ID" value="OIW33944.1"/>
    <property type="molecule type" value="Genomic_DNA"/>
</dbReference>
<name>A0A1J7JV80_9PEZI</name>
<feature type="transmembrane region" description="Helical" evidence="6">
    <location>
        <begin position="118"/>
        <end position="139"/>
    </location>
</feature>
<reference evidence="7 8" key="1">
    <citation type="submission" date="2016-10" db="EMBL/GenBank/DDBJ databases">
        <title>Draft genome sequence of Coniochaeta ligniaria NRRL30616, a lignocellulolytic fungus for bioabatement of inhibitors in plant biomass hydrolysates.</title>
        <authorList>
            <consortium name="DOE Joint Genome Institute"/>
            <person name="Jimenez D.J."/>
            <person name="Hector R.E."/>
            <person name="Riley R."/>
            <person name="Sun H."/>
            <person name="Grigoriev I.V."/>
            <person name="Van Elsas J.D."/>
            <person name="Nichols N.N."/>
        </authorList>
    </citation>
    <scope>NUCLEOTIDE SEQUENCE [LARGE SCALE GENOMIC DNA]</scope>
    <source>
        <strain evidence="7 8">NRRL 30616</strain>
    </source>
</reference>
<comment type="subcellular location">
    <subcellularLocation>
        <location evidence="1">Membrane</location>
    </subcellularLocation>
</comment>
<evidence type="ECO:0000256" key="1">
    <source>
        <dbReference type="ARBA" id="ARBA00004370"/>
    </source>
</evidence>
<evidence type="ECO:0000313" key="7">
    <source>
        <dbReference type="EMBL" id="OIW33944.1"/>
    </source>
</evidence>
<organism evidence="7 8">
    <name type="scientific">Coniochaeta ligniaria NRRL 30616</name>
    <dbReference type="NCBI Taxonomy" id="1408157"/>
    <lineage>
        <taxon>Eukaryota</taxon>
        <taxon>Fungi</taxon>
        <taxon>Dikarya</taxon>
        <taxon>Ascomycota</taxon>
        <taxon>Pezizomycotina</taxon>
        <taxon>Sordariomycetes</taxon>
        <taxon>Sordariomycetidae</taxon>
        <taxon>Coniochaetales</taxon>
        <taxon>Coniochaetaceae</taxon>
        <taxon>Coniochaeta</taxon>
    </lineage>
</organism>
<evidence type="ECO:0000313" key="8">
    <source>
        <dbReference type="Proteomes" id="UP000182658"/>
    </source>
</evidence>
<feature type="transmembrane region" description="Helical" evidence="6">
    <location>
        <begin position="95"/>
        <end position="112"/>
    </location>
</feature>
<keyword evidence="5 6" id="KW-0472">Membrane</keyword>
<keyword evidence="3 6" id="KW-0812">Transmembrane</keyword>
<dbReference type="GO" id="GO:0016020">
    <property type="term" value="C:membrane"/>
    <property type="evidence" value="ECO:0007669"/>
    <property type="project" value="UniProtKB-SubCell"/>
</dbReference>
<evidence type="ECO:0000256" key="3">
    <source>
        <dbReference type="ARBA" id="ARBA00022692"/>
    </source>
</evidence>
<evidence type="ECO:0000256" key="4">
    <source>
        <dbReference type="ARBA" id="ARBA00022989"/>
    </source>
</evidence>
<dbReference type="STRING" id="1408157.A0A1J7JV80"/>
<dbReference type="OrthoDB" id="3990500at2759"/>
<protein>
    <recommendedName>
        <fullName evidence="9">FUN14-domain-containing protein</fullName>
    </recommendedName>
</protein>
<evidence type="ECO:0000256" key="6">
    <source>
        <dbReference type="SAM" id="Phobius"/>
    </source>
</evidence>
<dbReference type="Pfam" id="PF04930">
    <property type="entry name" value="FUN14"/>
    <property type="match status" value="1"/>
</dbReference>
<evidence type="ECO:0000256" key="5">
    <source>
        <dbReference type="ARBA" id="ARBA00023136"/>
    </source>
</evidence>
<keyword evidence="4 6" id="KW-1133">Transmembrane helix</keyword>
<dbReference type="AlphaFoldDB" id="A0A1J7JV80"/>
<evidence type="ECO:0000256" key="2">
    <source>
        <dbReference type="ARBA" id="ARBA00009160"/>
    </source>
</evidence>
<feature type="transmembrane region" description="Helical" evidence="6">
    <location>
        <begin position="20"/>
        <end position="38"/>
    </location>
</feature>
<feature type="transmembrane region" description="Helical" evidence="6">
    <location>
        <begin position="160"/>
        <end position="177"/>
    </location>
</feature>
<proteinExistence type="inferred from homology"/>
<sequence>MPGYLLKHHQIGFHWKLFSALIHRLILSIFNMATLLMARSALRRNIVPMSLGLTASLMVASRQSPMRLDARIPAASRPVSTGPKETLNPDIIKQLSSGSIAGFVTGVVISLFSKTLVFLAGIGIVAIEIASRYGINLVDMLKLRKRIDSSKILRSLNKNPMFKLSFGVTFALAAFASF</sequence>
<dbReference type="InParanoid" id="A0A1J7JV80"/>
<accession>A0A1J7JV80</accession>
<keyword evidence="8" id="KW-1185">Reference proteome</keyword>
<comment type="similarity">
    <text evidence="2">Belongs to the FUN14 family.</text>
</comment>
<gene>
    <name evidence="7" type="ORF">CONLIGDRAFT_202087</name>
</gene>